<keyword evidence="3" id="KW-1185">Reference proteome</keyword>
<evidence type="ECO:0000313" key="1">
    <source>
        <dbReference type="EMBL" id="PNT78204.1"/>
    </source>
</evidence>
<reference evidence="1 2" key="1">
    <citation type="journal article" date="2010" name="Nature">
        <title>Genome sequencing and analysis of the model grass Brachypodium distachyon.</title>
        <authorList>
            <consortium name="International Brachypodium Initiative"/>
        </authorList>
    </citation>
    <scope>NUCLEOTIDE SEQUENCE [LARGE SCALE GENOMIC DNA]</scope>
    <source>
        <strain evidence="1 2">Bd21</strain>
    </source>
</reference>
<name>A0A2K2DVA5_BRADI</name>
<organism evidence="1">
    <name type="scientific">Brachypodium distachyon</name>
    <name type="common">Purple false brome</name>
    <name type="synonym">Trachynia distachya</name>
    <dbReference type="NCBI Taxonomy" id="15368"/>
    <lineage>
        <taxon>Eukaryota</taxon>
        <taxon>Viridiplantae</taxon>
        <taxon>Streptophyta</taxon>
        <taxon>Embryophyta</taxon>
        <taxon>Tracheophyta</taxon>
        <taxon>Spermatophyta</taxon>
        <taxon>Magnoliopsida</taxon>
        <taxon>Liliopsida</taxon>
        <taxon>Poales</taxon>
        <taxon>Poaceae</taxon>
        <taxon>BOP clade</taxon>
        <taxon>Pooideae</taxon>
        <taxon>Stipodae</taxon>
        <taxon>Brachypodieae</taxon>
        <taxon>Brachypodium</taxon>
    </lineage>
</organism>
<gene>
    <name evidence="1" type="ORF">BRADI_1g75285v3</name>
</gene>
<dbReference type="EMBL" id="CM000880">
    <property type="protein sequence ID" value="PNT78204.1"/>
    <property type="molecule type" value="Genomic_DNA"/>
</dbReference>
<reference evidence="1" key="2">
    <citation type="submission" date="2017-06" db="EMBL/GenBank/DDBJ databases">
        <title>WGS assembly of Brachypodium distachyon.</title>
        <authorList>
            <consortium name="The International Brachypodium Initiative"/>
            <person name="Lucas S."/>
            <person name="Harmon-Smith M."/>
            <person name="Lail K."/>
            <person name="Tice H."/>
            <person name="Grimwood J."/>
            <person name="Bruce D."/>
            <person name="Barry K."/>
            <person name="Shu S."/>
            <person name="Lindquist E."/>
            <person name="Wang M."/>
            <person name="Pitluck S."/>
            <person name="Vogel J.P."/>
            <person name="Garvin D.F."/>
            <person name="Mockler T.C."/>
            <person name="Schmutz J."/>
            <person name="Rokhsar D."/>
            <person name="Bevan M.W."/>
        </authorList>
    </citation>
    <scope>NUCLEOTIDE SEQUENCE</scope>
    <source>
        <strain evidence="1">Bd21</strain>
    </source>
</reference>
<reference evidence="2" key="3">
    <citation type="submission" date="2018-08" db="UniProtKB">
        <authorList>
            <consortium name="EnsemblPlants"/>
        </authorList>
    </citation>
    <scope>IDENTIFICATION</scope>
    <source>
        <strain evidence="2">cv. Bd21</strain>
    </source>
</reference>
<accession>A0A2K2DVA5</accession>
<evidence type="ECO:0000313" key="2">
    <source>
        <dbReference type="EnsemblPlants" id="PNT78204"/>
    </source>
</evidence>
<dbReference type="InParanoid" id="A0A2K2DVA5"/>
<protein>
    <submittedName>
        <fullName evidence="1 2">Uncharacterized protein</fullName>
    </submittedName>
</protein>
<proteinExistence type="predicted"/>
<dbReference type="EnsemblPlants" id="PNT78204">
    <property type="protein sequence ID" value="PNT78204"/>
    <property type="gene ID" value="BRADI_1g75285v3"/>
</dbReference>
<dbReference type="AlphaFoldDB" id="A0A2K2DVA5"/>
<sequence length="143" mass="16612">MHIHMSADRPHCSCNYLFLSCYSPVPATCSTPHCTVSHASMNAAPRLFIFNVLRGACSTTLHDEPLSVNKINFQKGKKEKKKREKTYGAMMKLSELGSFRSHPISKNLFWRNRSHIRLLLDLNHDRCIVERQNIYSFKFKDHF</sequence>
<dbReference type="Proteomes" id="UP000008810">
    <property type="component" value="Chromosome 1"/>
</dbReference>
<dbReference type="Gramene" id="PNT78204">
    <property type="protein sequence ID" value="PNT78204"/>
    <property type="gene ID" value="BRADI_1g75285v3"/>
</dbReference>
<evidence type="ECO:0000313" key="3">
    <source>
        <dbReference type="Proteomes" id="UP000008810"/>
    </source>
</evidence>